<protein>
    <submittedName>
        <fullName evidence="1">Uncharacterized protein</fullName>
    </submittedName>
</protein>
<feature type="non-terminal residue" evidence="1">
    <location>
        <position position="1"/>
    </location>
</feature>
<evidence type="ECO:0000313" key="2">
    <source>
        <dbReference type="Proteomes" id="UP000236291"/>
    </source>
</evidence>
<reference evidence="1 2" key="1">
    <citation type="journal article" date="2014" name="Am. J. Bot.">
        <title>Genome assembly and annotation for red clover (Trifolium pratense; Fabaceae).</title>
        <authorList>
            <person name="Istvanek J."/>
            <person name="Jaros M."/>
            <person name="Krenek A."/>
            <person name="Repkova J."/>
        </authorList>
    </citation>
    <scope>NUCLEOTIDE SEQUENCE [LARGE SCALE GENOMIC DNA]</scope>
    <source>
        <strain evidence="2">cv. Tatra</strain>
        <tissue evidence="1">Young leaves</tissue>
    </source>
</reference>
<accession>A0A2K3JT79</accession>
<organism evidence="1 2">
    <name type="scientific">Trifolium pratense</name>
    <name type="common">Red clover</name>
    <dbReference type="NCBI Taxonomy" id="57577"/>
    <lineage>
        <taxon>Eukaryota</taxon>
        <taxon>Viridiplantae</taxon>
        <taxon>Streptophyta</taxon>
        <taxon>Embryophyta</taxon>
        <taxon>Tracheophyta</taxon>
        <taxon>Spermatophyta</taxon>
        <taxon>Magnoliopsida</taxon>
        <taxon>eudicotyledons</taxon>
        <taxon>Gunneridae</taxon>
        <taxon>Pentapetalae</taxon>
        <taxon>rosids</taxon>
        <taxon>fabids</taxon>
        <taxon>Fabales</taxon>
        <taxon>Fabaceae</taxon>
        <taxon>Papilionoideae</taxon>
        <taxon>50 kb inversion clade</taxon>
        <taxon>NPAAA clade</taxon>
        <taxon>Hologalegina</taxon>
        <taxon>IRL clade</taxon>
        <taxon>Trifolieae</taxon>
        <taxon>Trifolium</taxon>
    </lineage>
</organism>
<comment type="caution">
    <text evidence="1">The sequence shown here is derived from an EMBL/GenBank/DDBJ whole genome shotgun (WGS) entry which is preliminary data.</text>
</comment>
<sequence>GAGQTNDKGRDKN</sequence>
<reference evidence="1 2" key="2">
    <citation type="journal article" date="2017" name="Front. Plant Sci.">
        <title>Gene Classification and Mining of Molecular Markers Useful in Red Clover (Trifolium pratense) Breeding.</title>
        <authorList>
            <person name="Istvanek J."/>
            <person name="Dluhosova J."/>
            <person name="Dluhos P."/>
            <person name="Patkova L."/>
            <person name="Nedelnik J."/>
            <person name="Repkova J."/>
        </authorList>
    </citation>
    <scope>NUCLEOTIDE SEQUENCE [LARGE SCALE GENOMIC DNA]</scope>
    <source>
        <strain evidence="2">cv. Tatra</strain>
        <tissue evidence="1">Young leaves</tissue>
    </source>
</reference>
<name>A0A2K3JT79_TRIPR</name>
<gene>
    <name evidence="1" type="ORF">L195_g058599</name>
</gene>
<dbReference type="Proteomes" id="UP000236291">
    <property type="component" value="Unassembled WGS sequence"/>
</dbReference>
<proteinExistence type="predicted"/>
<evidence type="ECO:0000313" key="1">
    <source>
        <dbReference type="EMBL" id="PNX57251.1"/>
    </source>
</evidence>
<dbReference type="EMBL" id="ASHM01122799">
    <property type="protein sequence ID" value="PNX57251.1"/>
    <property type="molecule type" value="Genomic_DNA"/>
</dbReference>